<sequence>MPRPARPSILHRLALPLLVVGLTLLGACSDTTGPDGNGDRPDPITALPRQLTAAEQTVIEQSTGFGLELIARAAAADDRPNVVLSPLSASMALGMTLNGAAGGTFDAMRSTLGFDGLTQDEINASYAGLIDLLVDLDPDVEFSIANALWANAGFDFRQSFADRVTQSFDATIETRDFALPATLDAINGWADDATNGFIPEVLTELDPNLLMVLMNAIYFDGAWTESFDPAETAPRDFRRADGTTVRVDMMNASEQTFPLGHGNGWGAVELPYGGGAYAMVVVVPAGDVVEMIEDWGPADWAAVRASLTEQEVDLLSIPKFTIEHDAFLNPVLADMGMGVAFSSGADFSELREGGGLCIDFVRQKTFIEVDELGTTAAAVTTVGIGPTSFIGLVADQPFFFAIHERLSGTLLFTGVVGDPTVRDGGPGEGEGGCH</sequence>
<proteinExistence type="inferred from homology"/>
<dbReference type="EMBL" id="JBBHLI010000007">
    <property type="protein sequence ID" value="MEK9501870.1"/>
    <property type="molecule type" value="Genomic_DNA"/>
</dbReference>
<reference evidence="4 5" key="1">
    <citation type="submission" date="2024-02" db="EMBL/GenBank/DDBJ databases">
        <title>A novel Gemmatimonadota bacterium.</title>
        <authorList>
            <person name="Du Z.-J."/>
            <person name="Ye Y.-Q."/>
        </authorList>
    </citation>
    <scope>NUCLEOTIDE SEQUENCE [LARGE SCALE GENOMIC DNA]</scope>
    <source>
        <strain evidence="4 5">DH-20</strain>
    </source>
</reference>
<name>A0ABU9EAV1_9BACT</name>
<accession>A0ABU9EAV1</accession>
<dbReference type="SUPFAM" id="SSF56574">
    <property type="entry name" value="Serpins"/>
    <property type="match status" value="1"/>
</dbReference>
<evidence type="ECO:0000259" key="3">
    <source>
        <dbReference type="SMART" id="SM00093"/>
    </source>
</evidence>
<dbReference type="PROSITE" id="PS51257">
    <property type="entry name" value="PROKAR_LIPOPROTEIN"/>
    <property type="match status" value="1"/>
</dbReference>
<dbReference type="PROSITE" id="PS00284">
    <property type="entry name" value="SERPIN"/>
    <property type="match status" value="1"/>
</dbReference>
<keyword evidence="2" id="KW-0732">Signal</keyword>
<evidence type="ECO:0000256" key="1">
    <source>
        <dbReference type="RuleBase" id="RU000411"/>
    </source>
</evidence>
<evidence type="ECO:0000313" key="4">
    <source>
        <dbReference type="EMBL" id="MEK9501870.1"/>
    </source>
</evidence>
<comment type="similarity">
    <text evidence="1">Belongs to the serpin family.</text>
</comment>
<dbReference type="Gene3D" id="3.30.497.10">
    <property type="entry name" value="Antithrombin, subunit I, domain 2"/>
    <property type="match status" value="1"/>
</dbReference>
<feature type="chain" id="PRO_5045766556" evidence="2">
    <location>
        <begin position="27"/>
        <end position="434"/>
    </location>
</feature>
<protein>
    <submittedName>
        <fullName evidence="4">Serpin family protein</fullName>
    </submittedName>
</protein>
<dbReference type="InterPro" id="IPR036186">
    <property type="entry name" value="Serpin_sf"/>
</dbReference>
<dbReference type="PANTHER" id="PTHR11461:SF211">
    <property type="entry name" value="GH10112P-RELATED"/>
    <property type="match status" value="1"/>
</dbReference>
<dbReference type="Gene3D" id="2.30.39.10">
    <property type="entry name" value="Alpha-1-antitrypsin, domain 1"/>
    <property type="match status" value="1"/>
</dbReference>
<feature type="domain" description="Serpin" evidence="3">
    <location>
        <begin position="67"/>
        <end position="419"/>
    </location>
</feature>
<gene>
    <name evidence="4" type="ORF">WI372_12835</name>
</gene>
<feature type="signal peptide" evidence="2">
    <location>
        <begin position="1"/>
        <end position="26"/>
    </location>
</feature>
<dbReference type="SMART" id="SM00093">
    <property type="entry name" value="SERPIN"/>
    <property type="match status" value="1"/>
</dbReference>
<dbReference type="InterPro" id="IPR042185">
    <property type="entry name" value="Serpin_sf_2"/>
</dbReference>
<dbReference type="InterPro" id="IPR000215">
    <property type="entry name" value="Serpin_fam"/>
</dbReference>
<dbReference type="InterPro" id="IPR042178">
    <property type="entry name" value="Serpin_sf_1"/>
</dbReference>
<dbReference type="Pfam" id="PF00079">
    <property type="entry name" value="Serpin"/>
    <property type="match status" value="1"/>
</dbReference>
<dbReference type="InterPro" id="IPR023796">
    <property type="entry name" value="Serpin_dom"/>
</dbReference>
<evidence type="ECO:0000313" key="5">
    <source>
        <dbReference type="Proteomes" id="UP001484239"/>
    </source>
</evidence>
<dbReference type="PANTHER" id="PTHR11461">
    <property type="entry name" value="SERINE PROTEASE INHIBITOR, SERPIN"/>
    <property type="match status" value="1"/>
</dbReference>
<organism evidence="4 5">
    <name type="scientific">Gaopeijia maritima</name>
    <dbReference type="NCBI Taxonomy" id="3119007"/>
    <lineage>
        <taxon>Bacteria</taxon>
        <taxon>Pseudomonadati</taxon>
        <taxon>Gemmatimonadota</taxon>
        <taxon>Longimicrobiia</taxon>
        <taxon>Gaopeijiales</taxon>
        <taxon>Gaopeijiaceae</taxon>
        <taxon>Gaopeijia</taxon>
    </lineage>
</organism>
<evidence type="ECO:0000256" key="2">
    <source>
        <dbReference type="SAM" id="SignalP"/>
    </source>
</evidence>
<dbReference type="Proteomes" id="UP001484239">
    <property type="component" value="Unassembled WGS sequence"/>
</dbReference>
<dbReference type="InterPro" id="IPR023795">
    <property type="entry name" value="Serpin_CS"/>
</dbReference>
<dbReference type="CDD" id="cd19588">
    <property type="entry name" value="serpin_miropin-like"/>
    <property type="match status" value="1"/>
</dbReference>
<keyword evidence="5" id="KW-1185">Reference proteome</keyword>
<dbReference type="RefSeq" id="WP_405283693.1">
    <property type="nucleotide sequence ID" value="NZ_CP144380.1"/>
</dbReference>
<comment type="caution">
    <text evidence="4">The sequence shown here is derived from an EMBL/GenBank/DDBJ whole genome shotgun (WGS) entry which is preliminary data.</text>
</comment>